<dbReference type="EMBL" id="UINC01152666">
    <property type="protein sequence ID" value="SVD46967.1"/>
    <property type="molecule type" value="Genomic_DNA"/>
</dbReference>
<dbReference type="AlphaFoldDB" id="A0A382VKC1"/>
<gene>
    <name evidence="1" type="ORF">METZ01_LOCUS399821</name>
</gene>
<dbReference type="Gene3D" id="3.10.450.50">
    <property type="match status" value="1"/>
</dbReference>
<organism evidence="1">
    <name type="scientific">marine metagenome</name>
    <dbReference type="NCBI Taxonomy" id="408172"/>
    <lineage>
        <taxon>unclassified sequences</taxon>
        <taxon>metagenomes</taxon>
        <taxon>ecological metagenomes</taxon>
    </lineage>
</organism>
<protein>
    <submittedName>
        <fullName evidence="1">Uncharacterized protein</fullName>
    </submittedName>
</protein>
<evidence type="ECO:0000313" key="1">
    <source>
        <dbReference type="EMBL" id="SVD46967.1"/>
    </source>
</evidence>
<feature type="non-terminal residue" evidence="1">
    <location>
        <position position="44"/>
    </location>
</feature>
<accession>A0A382VKC1</accession>
<sequence>MDFDDFNEITRRRYEYAQGIDTRDFELLRSIFTDEITMDFYDYS</sequence>
<reference evidence="1" key="1">
    <citation type="submission" date="2018-05" db="EMBL/GenBank/DDBJ databases">
        <authorList>
            <person name="Lanie J.A."/>
            <person name="Ng W.-L."/>
            <person name="Kazmierczak K.M."/>
            <person name="Andrzejewski T.M."/>
            <person name="Davidsen T.M."/>
            <person name="Wayne K.J."/>
            <person name="Tettelin H."/>
            <person name="Glass J.I."/>
            <person name="Rusch D."/>
            <person name="Podicherti R."/>
            <person name="Tsui H.-C.T."/>
            <person name="Winkler M.E."/>
        </authorList>
    </citation>
    <scope>NUCLEOTIDE SEQUENCE</scope>
</reference>
<dbReference type="InterPro" id="IPR032710">
    <property type="entry name" value="NTF2-like_dom_sf"/>
</dbReference>
<name>A0A382VKC1_9ZZZZ</name>
<dbReference type="SUPFAM" id="SSF54427">
    <property type="entry name" value="NTF2-like"/>
    <property type="match status" value="1"/>
</dbReference>
<proteinExistence type="predicted"/>